<name>A0A812LZG1_9DINO</name>
<reference evidence="1" key="1">
    <citation type="submission" date="2021-02" db="EMBL/GenBank/DDBJ databases">
        <authorList>
            <person name="Dougan E. K."/>
            <person name="Rhodes N."/>
            <person name="Thang M."/>
            <person name="Chan C."/>
        </authorList>
    </citation>
    <scope>NUCLEOTIDE SEQUENCE</scope>
</reference>
<organism evidence="1 2">
    <name type="scientific">Symbiodinium natans</name>
    <dbReference type="NCBI Taxonomy" id="878477"/>
    <lineage>
        <taxon>Eukaryota</taxon>
        <taxon>Sar</taxon>
        <taxon>Alveolata</taxon>
        <taxon>Dinophyceae</taxon>
        <taxon>Suessiales</taxon>
        <taxon>Symbiodiniaceae</taxon>
        <taxon>Symbiodinium</taxon>
    </lineage>
</organism>
<dbReference type="AlphaFoldDB" id="A0A812LZG1"/>
<keyword evidence="2" id="KW-1185">Reference proteome</keyword>
<evidence type="ECO:0000313" key="2">
    <source>
        <dbReference type="Proteomes" id="UP000604046"/>
    </source>
</evidence>
<dbReference type="Proteomes" id="UP000604046">
    <property type="component" value="Unassembled WGS sequence"/>
</dbReference>
<gene>
    <name evidence="1" type="ORF">SNAT2548_LOCUS12647</name>
</gene>
<accession>A0A812LZG1</accession>
<proteinExistence type="predicted"/>
<protein>
    <submittedName>
        <fullName evidence="1">Uncharacterized protein</fullName>
    </submittedName>
</protein>
<evidence type="ECO:0000313" key="1">
    <source>
        <dbReference type="EMBL" id="CAE7252716.1"/>
    </source>
</evidence>
<sequence>MHQSLLKDGRREAAVERPCAGRAQQLLVRVMGCLPPSAATAAAAAQHPSPFFVCYPCSWDLHWVGRLAKESTPAGATVSSNPARCAGTARNPAFVTGLWEDLSQPLHLDLAWRGRGPSPALPRLPGVRLCPLTEGPREIIQESCVGSCLGV</sequence>
<dbReference type="EMBL" id="CAJNDS010001225">
    <property type="protein sequence ID" value="CAE7252716.1"/>
    <property type="molecule type" value="Genomic_DNA"/>
</dbReference>
<comment type="caution">
    <text evidence="1">The sequence shown here is derived from an EMBL/GenBank/DDBJ whole genome shotgun (WGS) entry which is preliminary data.</text>
</comment>